<dbReference type="KEGG" id="ttc:FOKN1_2279"/>
<dbReference type="InterPro" id="IPR019480">
    <property type="entry name" value="Dihydroorotate_DH_Fe-S-bd"/>
</dbReference>
<comment type="cofactor">
    <cofactor evidence="1">
        <name>[2Fe-2S] cluster</name>
        <dbReference type="ChEBI" id="CHEBI:190135"/>
    </cofactor>
    <text evidence="1">Binds 1 [2Fe-2S] cluster per subunit.</text>
</comment>
<feature type="binding site" evidence="1">
    <location>
        <position position="250"/>
    </location>
    <ligand>
        <name>[2Fe-2S] cluster</name>
        <dbReference type="ChEBI" id="CHEBI:190135"/>
    </ligand>
</feature>
<keyword evidence="1" id="KW-0411">Iron-sulfur</keyword>
<evidence type="ECO:0000313" key="4">
    <source>
        <dbReference type="Proteomes" id="UP000218765"/>
    </source>
</evidence>
<feature type="domain" description="FAD-binding FR-type" evidence="2">
    <location>
        <begin position="6"/>
        <end position="106"/>
    </location>
</feature>
<name>A0A1Z4VT33_9GAMM</name>
<dbReference type="InterPro" id="IPR012165">
    <property type="entry name" value="Cyt_c3_hydrogenase_gsu"/>
</dbReference>
<dbReference type="AlphaFoldDB" id="A0A1Z4VT33"/>
<keyword evidence="1" id="KW-0001">2Fe-2S</keyword>
<dbReference type="PRINTS" id="PR00406">
    <property type="entry name" value="CYTB5RDTASE"/>
</dbReference>
<evidence type="ECO:0000256" key="1">
    <source>
        <dbReference type="PIRSR" id="PIRSR006816-2"/>
    </source>
</evidence>
<feature type="binding site" evidence="1">
    <location>
        <position position="258"/>
    </location>
    <ligand>
        <name>[2Fe-2S] cluster</name>
        <dbReference type="ChEBI" id="CHEBI:190135"/>
    </ligand>
</feature>
<feature type="binding site" evidence="1">
    <location>
        <position position="247"/>
    </location>
    <ligand>
        <name>[2Fe-2S] cluster</name>
        <dbReference type="ChEBI" id="CHEBI:190135"/>
    </ligand>
</feature>
<dbReference type="InterPro" id="IPR001433">
    <property type="entry name" value="OxRdtase_FAD/NAD-bd"/>
</dbReference>
<dbReference type="Pfam" id="PF00175">
    <property type="entry name" value="NAD_binding_1"/>
    <property type="match status" value="1"/>
</dbReference>
<sequence length="278" mass="30710">MNASLQVPWQAEVVSRVQETPSVFTLGLKLDDPAAPAPYRFAPGQFNMLYLYGVGEVPVSVVSDPEHDDEIQHTVRAVGRVTHGLEALRPGDRIGLRGPFGRGWPLEAAAGRDLLLVTGGLGCAPVVSVINYVMQRRERFGRLAIVQGVKHMDDLIWRERYEAWSGRPDTEVQLAADVAGSGWNWHVGLVTDLFDRLTMPIDQALVMLCGPEPMMIAAIRRLLELGVTPESIWLSMERNMQCAVGLCGHCQYGKDFLCRQGPVFNYPEISGRLGVKGF</sequence>
<reference evidence="3 4" key="1">
    <citation type="submission" date="2017-05" db="EMBL/GenBank/DDBJ databases">
        <title>Thiocyanate degradation by Thiohalobacter thiocyanaticus FOKN1.</title>
        <authorList>
            <person name="Oshiki M."/>
            <person name="Fukushima T."/>
            <person name="Kawano S."/>
            <person name="Nakagawa J."/>
        </authorList>
    </citation>
    <scope>NUCLEOTIDE SEQUENCE [LARGE SCALE GENOMIC DNA]</scope>
    <source>
        <strain evidence="3 4">FOKN1</strain>
    </source>
</reference>
<dbReference type="GO" id="GO:0016491">
    <property type="term" value="F:oxidoreductase activity"/>
    <property type="evidence" value="ECO:0007669"/>
    <property type="project" value="InterPro"/>
</dbReference>
<dbReference type="PANTHER" id="PTHR43513">
    <property type="entry name" value="DIHYDROOROTATE DEHYDROGENASE B (NAD(+)), ELECTRON TRANSFER SUBUNIT"/>
    <property type="match status" value="1"/>
</dbReference>
<keyword evidence="1" id="KW-0479">Metal-binding</keyword>
<dbReference type="PANTHER" id="PTHR43513:SF3">
    <property type="entry name" value="DIHYDROOROTATE DEHYDROGENASE B (NAD(+)), ELECTRON TRANSFER SUBUNIT-RELATED"/>
    <property type="match status" value="1"/>
</dbReference>
<dbReference type="PROSITE" id="PS51384">
    <property type="entry name" value="FAD_FR"/>
    <property type="match status" value="1"/>
</dbReference>
<evidence type="ECO:0000259" key="2">
    <source>
        <dbReference type="PROSITE" id="PS51384"/>
    </source>
</evidence>
<dbReference type="GO" id="GO:0050660">
    <property type="term" value="F:flavin adenine dinucleotide binding"/>
    <property type="evidence" value="ECO:0007669"/>
    <property type="project" value="InterPro"/>
</dbReference>
<protein>
    <submittedName>
        <fullName evidence="3">2-polyprenylphenol hydroxylase and related flavodoxin oxidoreductases</fullName>
    </submittedName>
</protein>
<dbReference type="InterPro" id="IPR050353">
    <property type="entry name" value="PyrK_electron_transfer"/>
</dbReference>
<proteinExistence type="predicted"/>
<dbReference type="GO" id="GO:0051537">
    <property type="term" value="F:2 iron, 2 sulfur cluster binding"/>
    <property type="evidence" value="ECO:0007669"/>
    <property type="project" value="UniProtKB-KW"/>
</dbReference>
<dbReference type="CDD" id="cd06221">
    <property type="entry name" value="sulfite_reductase_like"/>
    <property type="match status" value="1"/>
</dbReference>
<dbReference type="RefSeq" id="WP_096366723.1">
    <property type="nucleotide sequence ID" value="NZ_AP018052.1"/>
</dbReference>
<accession>A0A1Z4VT33</accession>
<organism evidence="3 4">
    <name type="scientific">Thiohalobacter thiocyanaticus</name>
    <dbReference type="NCBI Taxonomy" id="585455"/>
    <lineage>
        <taxon>Bacteria</taxon>
        <taxon>Pseudomonadati</taxon>
        <taxon>Pseudomonadota</taxon>
        <taxon>Gammaproteobacteria</taxon>
        <taxon>Thiohalobacterales</taxon>
        <taxon>Thiohalobacteraceae</taxon>
        <taxon>Thiohalobacter</taxon>
    </lineage>
</organism>
<dbReference type="Pfam" id="PF10418">
    <property type="entry name" value="DHODB_Fe-S_bind"/>
    <property type="match status" value="1"/>
</dbReference>
<dbReference type="SUPFAM" id="SSF63380">
    <property type="entry name" value="Riboflavin synthase domain-like"/>
    <property type="match status" value="1"/>
</dbReference>
<dbReference type="Gene3D" id="2.40.30.10">
    <property type="entry name" value="Translation factors"/>
    <property type="match status" value="1"/>
</dbReference>
<dbReference type="InterPro" id="IPR017927">
    <property type="entry name" value="FAD-bd_FR_type"/>
</dbReference>
<evidence type="ECO:0000313" key="3">
    <source>
        <dbReference type="EMBL" id="BAZ94653.1"/>
    </source>
</evidence>
<dbReference type="OrthoDB" id="9796486at2"/>
<gene>
    <name evidence="3" type="ORF">FOKN1_2279</name>
</gene>
<keyword evidence="4" id="KW-1185">Reference proteome</keyword>
<dbReference type="Gene3D" id="3.40.50.80">
    <property type="entry name" value="Nucleotide-binding domain of ferredoxin-NADP reductase (FNR) module"/>
    <property type="match status" value="1"/>
</dbReference>
<dbReference type="InterPro" id="IPR039261">
    <property type="entry name" value="FNR_nucleotide-bd"/>
</dbReference>
<dbReference type="InterPro" id="IPR017938">
    <property type="entry name" value="Riboflavin_synthase-like_b-brl"/>
</dbReference>
<feature type="binding site" evidence="1">
    <location>
        <position position="242"/>
    </location>
    <ligand>
        <name>[2Fe-2S] cluster</name>
        <dbReference type="ChEBI" id="CHEBI:190135"/>
    </ligand>
</feature>
<dbReference type="PIRSF" id="PIRSF006816">
    <property type="entry name" value="Cyc3_hyd_g"/>
    <property type="match status" value="1"/>
</dbReference>
<keyword evidence="1" id="KW-0408">Iron</keyword>
<dbReference type="EMBL" id="AP018052">
    <property type="protein sequence ID" value="BAZ94653.1"/>
    <property type="molecule type" value="Genomic_DNA"/>
</dbReference>
<dbReference type="GO" id="GO:0006221">
    <property type="term" value="P:pyrimidine nucleotide biosynthetic process"/>
    <property type="evidence" value="ECO:0007669"/>
    <property type="project" value="InterPro"/>
</dbReference>
<dbReference type="SUPFAM" id="SSF52343">
    <property type="entry name" value="Ferredoxin reductase-like, C-terminal NADP-linked domain"/>
    <property type="match status" value="1"/>
</dbReference>
<dbReference type="Proteomes" id="UP000218765">
    <property type="component" value="Chromosome"/>
</dbReference>
<dbReference type="GO" id="GO:0046872">
    <property type="term" value="F:metal ion binding"/>
    <property type="evidence" value="ECO:0007669"/>
    <property type="project" value="UniProtKB-KW"/>
</dbReference>